<organism evidence="1 2">
    <name type="scientific">Campylobacter majalis</name>
    <dbReference type="NCBI Taxonomy" id="2790656"/>
    <lineage>
        <taxon>Bacteria</taxon>
        <taxon>Pseudomonadati</taxon>
        <taxon>Campylobacterota</taxon>
        <taxon>Epsilonproteobacteria</taxon>
        <taxon>Campylobacterales</taxon>
        <taxon>Campylobacteraceae</taxon>
        <taxon>Campylobacter</taxon>
    </lineage>
</organism>
<accession>A0ABM8QAE1</accession>
<evidence type="ECO:0000313" key="2">
    <source>
        <dbReference type="Proteomes" id="UP000789803"/>
    </source>
</evidence>
<evidence type="ECO:0000313" key="1">
    <source>
        <dbReference type="EMBL" id="CAD7289851.1"/>
    </source>
</evidence>
<sequence length="33" mass="3803">MSYDKSTENKAVDMLRNGSKKQFSTVESVVYFL</sequence>
<dbReference type="Proteomes" id="UP000789803">
    <property type="component" value="Unassembled WGS sequence"/>
</dbReference>
<name>A0ABM8QAE1_9BACT</name>
<dbReference type="EMBL" id="CAJHOF010000043">
    <property type="protein sequence ID" value="CAD7289851.1"/>
    <property type="molecule type" value="Genomic_DNA"/>
</dbReference>
<reference evidence="1 2" key="1">
    <citation type="submission" date="2020-11" db="EMBL/GenBank/DDBJ databases">
        <authorList>
            <person name="Peeters C."/>
        </authorList>
    </citation>
    <scope>NUCLEOTIDE SEQUENCE [LARGE SCALE GENOMIC DNA]</scope>
    <source>
        <strain evidence="1 2">LMG 7974</strain>
    </source>
</reference>
<protein>
    <submittedName>
        <fullName evidence="1">Uncharacterized protein</fullName>
    </submittedName>
</protein>
<proteinExistence type="predicted"/>
<gene>
    <name evidence="1" type="ORF">LMG7974_01937</name>
</gene>
<keyword evidence="2" id="KW-1185">Reference proteome</keyword>
<comment type="caution">
    <text evidence="1">The sequence shown here is derived from an EMBL/GenBank/DDBJ whole genome shotgun (WGS) entry which is preliminary data.</text>
</comment>